<dbReference type="GO" id="GO:0005886">
    <property type="term" value="C:plasma membrane"/>
    <property type="evidence" value="ECO:0007669"/>
    <property type="project" value="TreeGrafter"/>
</dbReference>
<evidence type="ECO:0000256" key="3">
    <source>
        <dbReference type="ARBA" id="ARBA00022989"/>
    </source>
</evidence>
<feature type="domain" description="GGDEF" evidence="7">
    <location>
        <begin position="323"/>
        <end position="457"/>
    </location>
</feature>
<dbReference type="GO" id="GO:1902201">
    <property type="term" value="P:negative regulation of bacterial-type flagellum-dependent cell motility"/>
    <property type="evidence" value="ECO:0007669"/>
    <property type="project" value="TreeGrafter"/>
</dbReference>
<feature type="transmembrane region" description="Helical" evidence="5">
    <location>
        <begin position="12"/>
        <end position="31"/>
    </location>
</feature>
<dbReference type="Gene3D" id="3.30.450.350">
    <property type="entry name" value="CHASE domain"/>
    <property type="match status" value="1"/>
</dbReference>
<dbReference type="GO" id="GO:0007165">
    <property type="term" value="P:signal transduction"/>
    <property type="evidence" value="ECO:0007669"/>
    <property type="project" value="UniProtKB-ARBA"/>
</dbReference>
<dbReference type="Pfam" id="PF00990">
    <property type="entry name" value="GGDEF"/>
    <property type="match status" value="1"/>
</dbReference>
<keyword evidence="4 5" id="KW-0472">Membrane</keyword>
<keyword evidence="2 5" id="KW-0812">Transmembrane</keyword>
<dbReference type="PROSITE" id="PS50839">
    <property type="entry name" value="CHASE"/>
    <property type="match status" value="1"/>
</dbReference>
<keyword evidence="8" id="KW-0378">Hydrolase</keyword>
<dbReference type="STRING" id="187979.ERS852385_02164"/>
<evidence type="ECO:0000313" key="8">
    <source>
        <dbReference type="EMBL" id="CUO11440.1"/>
    </source>
</evidence>
<dbReference type="PROSITE" id="PS50887">
    <property type="entry name" value="GGDEF"/>
    <property type="match status" value="1"/>
</dbReference>
<dbReference type="PANTHER" id="PTHR45138">
    <property type="entry name" value="REGULATORY COMPONENTS OF SENSORY TRANSDUCTION SYSTEM"/>
    <property type="match status" value="1"/>
</dbReference>
<dbReference type="SMART" id="SM00267">
    <property type="entry name" value="GGDEF"/>
    <property type="match status" value="1"/>
</dbReference>
<dbReference type="Gene3D" id="3.30.70.270">
    <property type="match status" value="1"/>
</dbReference>
<dbReference type="SUPFAM" id="SSF55073">
    <property type="entry name" value="Nucleotide cyclase"/>
    <property type="match status" value="1"/>
</dbReference>
<evidence type="ECO:0000256" key="5">
    <source>
        <dbReference type="SAM" id="Phobius"/>
    </source>
</evidence>
<dbReference type="InterPro" id="IPR043128">
    <property type="entry name" value="Rev_trsase/Diguanyl_cyclase"/>
</dbReference>
<gene>
    <name evidence="8" type="primary">gmr_5</name>
    <name evidence="8" type="ORF">ERS852385_02164</name>
</gene>
<evidence type="ECO:0000256" key="1">
    <source>
        <dbReference type="ARBA" id="ARBA00004370"/>
    </source>
</evidence>
<dbReference type="NCBIfam" id="TIGR00254">
    <property type="entry name" value="GGDEF"/>
    <property type="match status" value="1"/>
</dbReference>
<evidence type="ECO:0000256" key="4">
    <source>
        <dbReference type="ARBA" id="ARBA00023136"/>
    </source>
</evidence>
<evidence type="ECO:0000313" key="9">
    <source>
        <dbReference type="Proteomes" id="UP000095546"/>
    </source>
</evidence>
<sequence length="603" mass="67948">MKLSESRQQSKNIIITACVFLIGLLCWGVMLQDLYTKRILSLREHCRLDAVVFADELQQDFSEGESIVKALALTIGNSQNQSAEGLGHVMEIVASRTDIPLDSILLAPNGVVAAVYPDSRSSALGYDIFAEPKRKMAMQYSLQAHAFAVIGPIETTGGGTVMAIVNPVFLHTAGDKESLWGFANVLVKVPDIFAKTVANLDQSGLAYRLEKTGVSHDGYVTILESDVPPTDPVSYTFSYGGCQWHMQVAPKDGWQVMGPLSTAVTLGFLTLIMLTVLTYVLLYMRDREKRLRRLAMTDQLTGLLNRHGLESVIQERLNQDKMDQAIFVQLDIDDFKLINDIFGHRIGDKALRHLAVIMRVFFPREAVLARNGGDEFIIVLPTRTIPAAERMVRDFVSLKKEFNYKQMVYQYTISMGYAVYAANQADGKSPLDVLRDADTALYMVKLRGKNGCCRYAQGMAATRRVQMGFSLRDVVFNLPASILIYDAESEEILFANQELISLFECDDLDDFLAYTKRRFRGIVHPDDYEQVDTSIWQQVYACNLNKREKANDAVNYRIVTKHGRVRWVIDRGRLVQSDFYGRIFYVILVPDERMDAVSDKADQ</sequence>
<dbReference type="RefSeq" id="WP_036376899.1">
    <property type="nucleotide sequence ID" value="NZ_CABIWZ010000031.1"/>
</dbReference>
<dbReference type="EMBL" id="CYYU01000031">
    <property type="protein sequence ID" value="CUO11440.1"/>
    <property type="molecule type" value="Genomic_DNA"/>
</dbReference>
<dbReference type="GO" id="GO:0052621">
    <property type="term" value="F:diguanylate cyclase activity"/>
    <property type="evidence" value="ECO:0007669"/>
    <property type="project" value="TreeGrafter"/>
</dbReference>
<keyword evidence="3 5" id="KW-1133">Transmembrane helix</keyword>
<dbReference type="eggNOG" id="COG2199">
    <property type="taxonomic scope" value="Bacteria"/>
</dbReference>
<feature type="domain" description="CHASE" evidence="6">
    <location>
        <begin position="108"/>
        <end position="200"/>
    </location>
</feature>
<reference evidence="8 9" key="1">
    <citation type="submission" date="2015-09" db="EMBL/GenBank/DDBJ databases">
        <authorList>
            <consortium name="Pathogen Informatics"/>
        </authorList>
    </citation>
    <scope>NUCLEOTIDE SEQUENCE [LARGE SCALE GENOMIC DNA]</scope>
    <source>
        <strain evidence="8 9">2789STDY5608828</strain>
    </source>
</reference>
<dbReference type="InterPro" id="IPR042240">
    <property type="entry name" value="CHASE_sf"/>
</dbReference>
<dbReference type="SMART" id="SM01079">
    <property type="entry name" value="CHASE"/>
    <property type="match status" value="1"/>
</dbReference>
<dbReference type="GO" id="GO:0043709">
    <property type="term" value="P:cell adhesion involved in single-species biofilm formation"/>
    <property type="evidence" value="ECO:0007669"/>
    <property type="project" value="TreeGrafter"/>
</dbReference>
<dbReference type="GO" id="GO:0071111">
    <property type="term" value="F:cyclic-guanylate-specific phosphodiesterase activity"/>
    <property type="evidence" value="ECO:0007669"/>
    <property type="project" value="UniProtKB-EC"/>
</dbReference>
<dbReference type="InterPro" id="IPR000160">
    <property type="entry name" value="GGDEF_dom"/>
</dbReference>
<dbReference type="EC" id="3.1.4.52" evidence="8"/>
<dbReference type="InterPro" id="IPR013655">
    <property type="entry name" value="PAS_fold_3"/>
</dbReference>
<dbReference type="InterPro" id="IPR050469">
    <property type="entry name" value="Diguanylate_Cyclase"/>
</dbReference>
<dbReference type="Pfam" id="PF03924">
    <property type="entry name" value="CHASE"/>
    <property type="match status" value="1"/>
</dbReference>
<dbReference type="CDD" id="cd01949">
    <property type="entry name" value="GGDEF"/>
    <property type="match status" value="1"/>
</dbReference>
<dbReference type="eggNOG" id="COG3452">
    <property type="taxonomic scope" value="Bacteria"/>
</dbReference>
<organism evidence="8 9">
    <name type="scientific">Mitsuokella jalaludinii</name>
    <dbReference type="NCBI Taxonomy" id="187979"/>
    <lineage>
        <taxon>Bacteria</taxon>
        <taxon>Bacillati</taxon>
        <taxon>Bacillota</taxon>
        <taxon>Negativicutes</taxon>
        <taxon>Selenomonadales</taxon>
        <taxon>Selenomonadaceae</taxon>
        <taxon>Mitsuokella</taxon>
    </lineage>
</organism>
<evidence type="ECO:0000259" key="6">
    <source>
        <dbReference type="PROSITE" id="PS50839"/>
    </source>
</evidence>
<feature type="transmembrane region" description="Helical" evidence="5">
    <location>
        <begin position="263"/>
        <end position="284"/>
    </location>
</feature>
<proteinExistence type="predicted"/>
<name>A0A174CHM3_9FIRM</name>
<dbReference type="Proteomes" id="UP000095546">
    <property type="component" value="Unassembled WGS sequence"/>
</dbReference>
<dbReference type="Pfam" id="PF08447">
    <property type="entry name" value="PAS_3"/>
    <property type="match status" value="1"/>
</dbReference>
<dbReference type="InterPro" id="IPR029787">
    <property type="entry name" value="Nucleotide_cyclase"/>
</dbReference>
<dbReference type="SUPFAM" id="SSF55785">
    <property type="entry name" value="PYP-like sensor domain (PAS domain)"/>
    <property type="match status" value="1"/>
</dbReference>
<accession>A0A174CHM3</accession>
<evidence type="ECO:0000259" key="7">
    <source>
        <dbReference type="PROSITE" id="PS50887"/>
    </source>
</evidence>
<dbReference type="InterPro" id="IPR006189">
    <property type="entry name" value="CHASE_dom"/>
</dbReference>
<dbReference type="PANTHER" id="PTHR45138:SF9">
    <property type="entry name" value="DIGUANYLATE CYCLASE DGCM-RELATED"/>
    <property type="match status" value="1"/>
</dbReference>
<evidence type="ECO:0000256" key="2">
    <source>
        <dbReference type="ARBA" id="ARBA00022692"/>
    </source>
</evidence>
<dbReference type="InterPro" id="IPR035965">
    <property type="entry name" value="PAS-like_dom_sf"/>
</dbReference>
<protein>
    <submittedName>
        <fullName evidence="8">Cyclic di-GMP phosphodiesterase Gmr</fullName>
        <ecNumber evidence="8">3.1.4.52</ecNumber>
    </submittedName>
</protein>
<keyword evidence="9" id="KW-1185">Reference proteome</keyword>
<comment type="subcellular location">
    <subcellularLocation>
        <location evidence="1">Membrane</location>
    </subcellularLocation>
</comment>
<dbReference type="Gene3D" id="3.30.450.20">
    <property type="entry name" value="PAS domain"/>
    <property type="match status" value="1"/>
</dbReference>
<dbReference type="AlphaFoldDB" id="A0A174CHM3"/>